<name>A0A016W4B9_9BILA</name>
<evidence type="ECO:0000313" key="2">
    <source>
        <dbReference type="Proteomes" id="UP000024635"/>
    </source>
</evidence>
<organism evidence="1 2">
    <name type="scientific">Ancylostoma ceylanicum</name>
    <dbReference type="NCBI Taxonomy" id="53326"/>
    <lineage>
        <taxon>Eukaryota</taxon>
        <taxon>Metazoa</taxon>
        <taxon>Ecdysozoa</taxon>
        <taxon>Nematoda</taxon>
        <taxon>Chromadorea</taxon>
        <taxon>Rhabditida</taxon>
        <taxon>Rhabditina</taxon>
        <taxon>Rhabditomorpha</taxon>
        <taxon>Strongyloidea</taxon>
        <taxon>Ancylostomatidae</taxon>
        <taxon>Ancylostomatinae</taxon>
        <taxon>Ancylostoma</taxon>
    </lineage>
</organism>
<dbReference type="EMBL" id="JARK01001337">
    <property type="protein sequence ID" value="EYC34122.1"/>
    <property type="molecule type" value="Genomic_DNA"/>
</dbReference>
<sequence>MSFFFRETVKLYVQHDYDGHKDDISGSATRSHTAEYGHTVLRHSQVGLIFDIIPRQSLNQPAESYEFGEDSTHLCYGKNSEIYCSSMESFEKMSTENDRLFPIYC</sequence>
<keyword evidence="2" id="KW-1185">Reference proteome</keyword>
<comment type="caution">
    <text evidence="1">The sequence shown here is derived from an EMBL/GenBank/DDBJ whole genome shotgun (WGS) entry which is preliminary data.</text>
</comment>
<evidence type="ECO:0000313" key="1">
    <source>
        <dbReference type="EMBL" id="EYC34122.1"/>
    </source>
</evidence>
<proteinExistence type="predicted"/>
<protein>
    <submittedName>
        <fullName evidence="1">Uncharacterized protein</fullName>
    </submittedName>
</protein>
<dbReference type="Proteomes" id="UP000024635">
    <property type="component" value="Unassembled WGS sequence"/>
</dbReference>
<dbReference type="AlphaFoldDB" id="A0A016W4B9"/>
<reference evidence="2" key="1">
    <citation type="journal article" date="2015" name="Nat. Genet.">
        <title>The genome and transcriptome of the zoonotic hookworm Ancylostoma ceylanicum identify infection-specific gene families.</title>
        <authorList>
            <person name="Schwarz E.M."/>
            <person name="Hu Y."/>
            <person name="Antoshechkin I."/>
            <person name="Miller M.M."/>
            <person name="Sternberg P.W."/>
            <person name="Aroian R.V."/>
        </authorList>
    </citation>
    <scope>NUCLEOTIDE SEQUENCE</scope>
    <source>
        <strain evidence="2">HY135</strain>
    </source>
</reference>
<gene>
    <name evidence="1" type="primary">Acey_s0001.g256</name>
    <name evidence="1" type="ORF">Y032_0001g256</name>
</gene>
<accession>A0A016W4B9</accession>